<evidence type="ECO:0000313" key="1">
    <source>
        <dbReference type="EMBL" id="TYD00186.1"/>
    </source>
</evidence>
<dbReference type="Gene3D" id="3.90.226.10">
    <property type="entry name" value="2-enoyl-CoA Hydratase, Chain A, domain 1"/>
    <property type="match status" value="1"/>
</dbReference>
<dbReference type="GO" id="GO:0006635">
    <property type="term" value="P:fatty acid beta-oxidation"/>
    <property type="evidence" value="ECO:0007669"/>
    <property type="project" value="TreeGrafter"/>
</dbReference>
<name>A0A5D0XU21_9MICC</name>
<keyword evidence="2" id="KW-1185">Reference proteome</keyword>
<evidence type="ECO:0000313" key="2">
    <source>
        <dbReference type="Proteomes" id="UP000323410"/>
    </source>
</evidence>
<dbReference type="InterPro" id="IPR001753">
    <property type="entry name" value="Enoyl-CoA_hydra/iso"/>
</dbReference>
<proteinExistence type="predicted"/>
<dbReference type="RefSeq" id="WP_148599493.1">
    <property type="nucleotide sequence ID" value="NZ_VSLD01000001.1"/>
</dbReference>
<dbReference type="EMBL" id="VSLD01000001">
    <property type="protein sequence ID" value="TYD00186.1"/>
    <property type="molecule type" value="Genomic_DNA"/>
</dbReference>
<reference evidence="1 2" key="1">
    <citation type="submission" date="2019-08" db="EMBL/GenBank/DDBJ databases">
        <title>Genone of Arthrobacter echini P9.</title>
        <authorList>
            <person name="Bowman J.P."/>
        </authorList>
    </citation>
    <scope>NUCLEOTIDE SEQUENCE [LARGE SCALE GENOMIC DNA]</scope>
    <source>
        <strain evidence="1 2">P9</strain>
    </source>
</reference>
<dbReference type="GO" id="GO:0016853">
    <property type="term" value="F:isomerase activity"/>
    <property type="evidence" value="ECO:0007669"/>
    <property type="project" value="UniProtKB-KW"/>
</dbReference>
<protein>
    <submittedName>
        <fullName evidence="1">Enoyl-CoA hydratase/isomerase family protein</fullName>
    </submittedName>
</protein>
<dbReference type="SUPFAM" id="SSF52096">
    <property type="entry name" value="ClpP/crotonase"/>
    <property type="match status" value="1"/>
</dbReference>
<dbReference type="CDD" id="cd06558">
    <property type="entry name" value="crotonase-like"/>
    <property type="match status" value="1"/>
</dbReference>
<comment type="caution">
    <text evidence="1">The sequence shown here is derived from an EMBL/GenBank/DDBJ whole genome shotgun (WGS) entry which is preliminary data.</text>
</comment>
<gene>
    <name evidence="1" type="ORF">FQ377_01620</name>
</gene>
<dbReference type="Proteomes" id="UP000323410">
    <property type="component" value="Unassembled WGS sequence"/>
</dbReference>
<dbReference type="PANTHER" id="PTHR11941">
    <property type="entry name" value="ENOYL-COA HYDRATASE-RELATED"/>
    <property type="match status" value="1"/>
</dbReference>
<accession>A0A5D0XU21</accession>
<dbReference type="AlphaFoldDB" id="A0A5D0XU21"/>
<dbReference type="InterPro" id="IPR029045">
    <property type="entry name" value="ClpP/crotonase-like_dom_sf"/>
</dbReference>
<dbReference type="OrthoDB" id="5174409at2"/>
<dbReference type="PANTHER" id="PTHR11941:SF54">
    <property type="entry name" value="ENOYL-COA HYDRATASE, MITOCHONDRIAL"/>
    <property type="match status" value="1"/>
</dbReference>
<organism evidence="1 2">
    <name type="scientific">Arthrobacter echini</name>
    <dbReference type="NCBI Taxonomy" id="1529066"/>
    <lineage>
        <taxon>Bacteria</taxon>
        <taxon>Bacillati</taxon>
        <taxon>Actinomycetota</taxon>
        <taxon>Actinomycetes</taxon>
        <taxon>Micrococcales</taxon>
        <taxon>Micrococcaceae</taxon>
        <taxon>Arthrobacter</taxon>
    </lineage>
</organism>
<sequence>MASALRITDGDDRVVVELHRPEVRNAIDRQMVDELHAVCASLEQAPRILILIGSDGVFASGADIAELRERRRDDALAGINSTLFARIAALPLPVIAALDGHALGGGAELAFAADFRLGTPRLRLGNPETGLGILPAAGATWRLKELVGEPFAKEILLAGRILSAGEALDVRLVSSLHEPEDLLAAAHDLADRIGRQDPLAVRITKSVFHAPRDAHPVIDQLAQAVLFESEAKFDRMQRFLDRKKSS</sequence>
<keyword evidence="1" id="KW-0413">Isomerase</keyword>
<dbReference type="Pfam" id="PF00378">
    <property type="entry name" value="ECH_1"/>
    <property type="match status" value="1"/>
</dbReference>